<feature type="domain" description="Transposase Tc1-like" evidence="1">
    <location>
        <begin position="14"/>
        <end position="83"/>
    </location>
</feature>
<gene>
    <name evidence="3" type="ORF">OXX778_LOCUS14262</name>
</gene>
<reference evidence="3" key="1">
    <citation type="submission" date="2021-02" db="EMBL/GenBank/DDBJ databases">
        <authorList>
            <person name="Nowell W R."/>
        </authorList>
    </citation>
    <scope>NUCLEOTIDE SEQUENCE</scope>
    <source>
        <strain evidence="3">Ploen Becks lab</strain>
    </source>
</reference>
<dbReference type="InterPro" id="IPR002492">
    <property type="entry name" value="Transposase_Tc1-like"/>
</dbReference>
<dbReference type="InterPro" id="IPR036397">
    <property type="entry name" value="RNaseH_sf"/>
</dbReference>
<dbReference type="OrthoDB" id="10006939at2759"/>
<sequence>RKGPRKLNLRDESYREIRKNPTLRYKNLAVDFNAKFSNVKVSKATIRRLLIKKGLESHTAVRKPLLTAKDRIKRYKWCKQRLNCTVNDWRRVIFSDESNFEVFNRKSRVIVKKFDNEKYHPKLCTQATKWRRVELIKDTLENQLLPSVELFYNPEDYWIFQQDGASAHTAHSIRDWFKEQNIEVLPWCPGSPDLSPIENLWSFIDAILFNTRNTLIDHLKQVLHKEWLCFNRIRPELNKFYAEKSPRLF</sequence>
<dbReference type="Pfam" id="PF13358">
    <property type="entry name" value="DDE_3"/>
    <property type="match status" value="1"/>
</dbReference>
<organism evidence="3 4">
    <name type="scientific">Brachionus calyciflorus</name>
    <dbReference type="NCBI Taxonomy" id="104777"/>
    <lineage>
        <taxon>Eukaryota</taxon>
        <taxon>Metazoa</taxon>
        <taxon>Spiralia</taxon>
        <taxon>Gnathifera</taxon>
        <taxon>Rotifera</taxon>
        <taxon>Eurotatoria</taxon>
        <taxon>Monogononta</taxon>
        <taxon>Pseudotrocha</taxon>
        <taxon>Ploima</taxon>
        <taxon>Brachionidae</taxon>
        <taxon>Brachionus</taxon>
    </lineage>
</organism>
<evidence type="ECO:0000313" key="3">
    <source>
        <dbReference type="EMBL" id="CAF0957322.1"/>
    </source>
</evidence>
<name>A0A814DLK6_9BILA</name>
<dbReference type="GO" id="GO:0003677">
    <property type="term" value="F:DNA binding"/>
    <property type="evidence" value="ECO:0007669"/>
    <property type="project" value="InterPro"/>
</dbReference>
<dbReference type="PANTHER" id="PTHR23022:SF134">
    <property type="entry name" value="TRANSPOSABLE ELEMENT TC1 TRANSPOSASE"/>
    <property type="match status" value="1"/>
</dbReference>
<accession>A0A814DLK6</accession>
<comment type="caution">
    <text evidence="3">The sequence shown here is derived from an EMBL/GenBank/DDBJ whole genome shotgun (WGS) entry which is preliminary data.</text>
</comment>
<dbReference type="PANTHER" id="PTHR23022">
    <property type="entry name" value="TRANSPOSABLE ELEMENT-RELATED"/>
    <property type="match status" value="1"/>
</dbReference>
<feature type="domain" description="Tc1-like transposase DDE" evidence="2">
    <location>
        <begin position="157"/>
        <end position="213"/>
    </location>
</feature>
<keyword evidence="4" id="KW-1185">Reference proteome</keyword>
<evidence type="ECO:0000259" key="2">
    <source>
        <dbReference type="Pfam" id="PF13358"/>
    </source>
</evidence>
<dbReference type="InterPro" id="IPR038717">
    <property type="entry name" value="Tc1-like_DDE_dom"/>
</dbReference>
<protein>
    <recommendedName>
        <fullName evidence="5">Transposase Tc1-like domain-containing protein</fullName>
    </recommendedName>
</protein>
<evidence type="ECO:0008006" key="5">
    <source>
        <dbReference type="Google" id="ProtNLM"/>
    </source>
</evidence>
<dbReference type="Gene3D" id="3.30.420.10">
    <property type="entry name" value="Ribonuclease H-like superfamily/Ribonuclease H"/>
    <property type="match status" value="1"/>
</dbReference>
<proteinExistence type="predicted"/>
<dbReference type="InterPro" id="IPR052338">
    <property type="entry name" value="Transposase_5"/>
</dbReference>
<evidence type="ECO:0000259" key="1">
    <source>
        <dbReference type="Pfam" id="PF01498"/>
    </source>
</evidence>
<dbReference type="Proteomes" id="UP000663879">
    <property type="component" value="Unassembled WGS sequence"/>
</dbReference>
<dbReference type="GO" id="GO:0015074">
    <property type="term" value="P:DNA integration"/>
    <property type="evidence" value="ECO:0007669"/>
    <property type="project" value="InterPro"/>
</dbReference>
<dbReference type="Pfam" id="PF01498">
    <property type="entry name" value="HTH_Tnp_Tc3_2"/>
    <property type="match status" value="1"/>
</dbReference>
<dbReference type="GO" id="GO:0006313">
    <property type="term" value="P:DNA transposition"/>
    <property type="evidence" value="ECO:0007669"/>
    <property type="project" value="InterPro"/>
</dbReference>
<evidence type="ECO:0000313" key="4">
    <source>
        <dbReference type="Proteomes" id="UP000663879"/>
    </source>
</evidence>
<dbReference type="EMBL" id="CAJNOC010002905">
    <property type="protein sequence ID" value="CAF0957322.1"/>
    <property type="molecule type" value="Genomic_DNA"/>
</dbReference>
<dbReference type="AlphaFoldDB" id="A0A814DLK6"/>
<feature type="non-terminal residue" evidence="3">
    <location>
        <position position="1"/>
    </location>
</feature>